<dbReference type="SUPFAM" id="SSF55874">
    <property type="entry name" value="ATPase domain of HSP90 chaperone/DNA topoisomerase II/histidine kinase"/>
    <property type="match status" value="1"/>
</dbReference>
<evidence type="ECO:0000256" key="8">
    <source>
        <dbReference type="SAM" id="Phobius"/>
    </source>
</evidence>
<dbReference type="InterPro" id="IPR036097">
    <property type="entry name" value="HisK_dim/P_sf"/>
</dbReference>
<protein>
    <recommendedName>
        <fullName evidence="2">histidine kinase</fullName>
        <ecNumber evidence="2">2.7.13.3</ecNumber>
    </recommendedName>
</protein>
<keyword evidence="9" id="KW-0732">Signal</keyword>
<sequence length="667" mass="76304">MYRLLKIFLFTNFLLLAMLPAMAQGEQEAMMWYEGFFQGMKGRIEKPLAARQALLKQAIAEQNRAKEATLLKEIGLLHLTRAQDYEQAMDYFIRSLAIEDSLNLKLNQIFSYLAIARVFEEVGDFNKAEQFLTKALERNRPLNNTRLHVMILNTLGRIRAAQGKRDEALRDYEEVLQFKNEVDDPKAEAQALFNMAHLYTQETKYTEALAKHKESLVISRSIHDRQTEAQSLRDIGELYRLMKNDTKALANHVAALEVRQALKDKKGIAESYNHVGAMYYQQKNYQRAVANLQLALASARDAQDQPQILKSYEYLSASYKELDDYKKAWEYKDQQQLLHEFIENDRNEHQLLERQNRYEIEKQESRIDQLEVLKVQREKEFQTQKKLRNFLFLLVGLSVVVAALVLYLYLVKRRSNKVLEAAHVMMHQQNQKLQELNATKDKFFSIISHDLKGPLNSLTSFSGLLLNHTDSLSKEEIQMLAQDLDKSVKNLFALLENLLEWSRSQTGNIEFKPEPFDLGAVVEENRALLKAQAQAKHITLVNDSAGTWPVHAHKNSINTVVRNLISNAIKFTPDGGQITAHLKRDNGQVVVSIADNGVGMSAEVMQKLFRIEAKHSTKGTADEKGTGLGLILCREFVEKNGGKIWVESEEGKGSVFSFSVPPEKGSW</sequence>
<organism evidence="11 12">
    <name type="scientific">Chryseolinea lacunae</name>
    <dbReference type="NCBI Taxonomy" id="2801331"/>
    <lineage>
        <taxon>Bacteria</taxon>
        <taxon>Pseudomonadati</taxon>
        <taxon>Bacteroidota</taxon>
        <taxon>Cytophagia</taxon>
        <taxon>Cytophagales</taxon>
        <taxon>Fulvivirgaceae</taxon>
        <taxon>Chryseolinea</taxon>
    </lineage>
</organism>
<keyword evidence="4" id="KW-0808">Transferase</keyword>
<dbReference type="EMBL" id="JAERRB010000002">
    <property type="protein sequence ID" value="MBL0741183.1"/>
    <property type="molecule type" value="Genomic_DNA"/>
</dbReference>
<dbReference type="Gene3D" id="1.25.40.10">
    <property type="entry name" value="Tetratricopeptide repeat domain"/>
    <property type="match status" value="1"/>
</dbReference>
<dbReference type="Pfam" id="PF13424">
    <property type="entry name" value="TPR_12"/>
    <property type="match status" value="2"/>
</dbReference>
<evidence type="ECO:0000256" key="1">
    <source>
        <dbReference type="ARBA" id="ARBA00000085"/>
    </source>
</evidence>
<keyword evidence="12" id="KW-1185">Reference proteome</keyword>
<evidence type="ECO:0000256" key="6">
    <source>
        <dbReference type="ARBA" id="ARBA00023012"/>
    </source>
</evidence>
<dbReference type="Gene3D" id="1.10.287.130">
    <property type="match status" value="1"/>
</dbReference>
<evidence type="ECO:0000256" key="4">
    <source>
        <dbReference type="ARBA" id="ARBA00022679"/>
    </source>
</evidence>
<dbReference type="RefSeq" id="WP_202008541.1">
    <property type="nucleotide sequence ID" value="NZ_JAERRB010000002.1"/>
</dbReference>
<keyword evidence="7" id="KW-0802">TPR repeat</keyword>
<evidence type="ECO:0000259" key="10">
    <source>
        <dbReference type="PROSITE" id="PS50109"/>
    </source>
</evidence>
<name>A0ABS1KNW5_9BACT</name>
<dbReference type="CDD" id="cd00082">
    <property type="entry name" value="HisKA"/>
    <property type="match status" value="1"/>
</dbReference>
<dbReference type="InterPro" id="IPR003661">
    <property type="entry name" value="HisK_dim/P_dom"/>
</dbReference>
<dbReference type="EC" id="2.7.13.3" evidence="2"/>
<feature type="repeat" description="TPR" evidence="7">
    <location>
        <begin position="269"/>
        <end position="302"/>
    </location>
</feature>
<dbReference type="InterPro" id="IPR019734">
    <property type="entry name" value="TPR_rpt"/>
</dbReference>
<keyword evidence="3" id="KW-0597">Phosphoprotein</keyword>
<dbReference type="Pfam" id="PF00512">
    <property type="entry name" value="HisKA"/>
    <property type="match status" value="1"/>
</dbReference>
<feature type="transmembrane region" description="Helical" evidence="8">
    <location>
        <begin position="390"/>
        <end position="410"/>
    </location>
</feature>
<dbReference type="SMART" id="SM00387">
    <property type="entry name" value="HATPase_c"/>
    <property type="match status" value="1"/>
</dbReference>
<dbReference type="PRINTS" id="PR00344">
    <property type="entry name" value="BCTRLSENSOR"/>
</dbReference>
<gene>
    <name evidence="11" type="ORF">JI741_08125</name>
</gene>
<comment type="caution">
    <text evidence="11">The sequence shown here is derived from an EMBL/GenBank/DDBJ whole genome shotgun (WGS) entry which is preliminary data.</text>
</comment>
<keyword evidence="8" id="KW-1133">Transmembrane helix</keyword>
<reference evidence="11 12" key="1">
    <citation type="submission" date="2021-01" db="EMBL/GenBank/DDBJ databases">
        <title>Chryseolinea sp. Jin1 Genome sequencing and assembly.</title>
        <authorList>
            <person name="Kim I."/>
        </authorList>
    </citation>
    <scope>NUCLEOTIDE SEQUENCE [LARGE SCALE GENOMIC DNA]</scope>
    <source>
        <strain evidence="11 12">Jin1</strain>
    </source>
</reference>
<dbReference type="PROSITE" id="PS50005">
    <property type="entry name" value="TPR"/>
    <property type="match status" value="1"/>
</dbReference>
<evidence type="ECO:0000256" key="7">
    <source>
        <dbReference type="PROSITE-ProRule" id="PRU00339"/>
    </source>
</evidence>
<evidence type="ECO:0000313" key="12">
    <source>
        <dbReference type="Proteomes" id="UP000613030"/>
    </source>
</evidence>
<dbReference type="InterPro" id="IPR011990">
    <property type="entry name" value="TPR-like_helical_dom_sf"/>
</dbReference>
<dbReference type="SMART" id="SM00388">
    <property type="entry name" value="HisKA"/>
    <property type="match status" value="1"/>
</dbReference>
<evidence type="ECO:0000256" key="2">
    <source>
        <dbReference type="ARBA" id="ARBA00012438"/>
    </source>
</evidence>
<accession>A0ABS1KNW5</accession>
<dbReference type="PANTHER" id="PTHR43711">
    <property type="entry name" value="TWO-COMPONENT HISTIDINE KINASE"/>
    <property type="match status" value="1"/>
</dbReference>
<evidence type="ECO:0000256" key="3">
    <source>
        <dbReference type="ARBA" id="ARBA00022553"/>
    </source>
</evidence>
<dbReference type="InterPro" id="IPR036890">
    <property type="entry name" value="HATPase_C_sf"/>
</dbReference>
<feature type="chain" id="PRO_5045485607" description="histidine kinase" evidence="9">
    <location>
        <begin position="24"/>
        <end position="667"/>
    </location>
</feature>
<keyword evidence="6" id="KW-0902">Two-component regulatory system</keyword>
<dbReference type="Pfam" id="PF02518">
    <property type="entry name" value="HATPase_c"/>
    <property type="match status" value="1"/>
</dbReference>
<dbReference type="CDD" id="cd00075">
    <property type="entry name" value="HATPase"/>
    <property type="match status" value="1"/>
</dbReference>
<dbReference type="InterPro" id="IPR005467">
    <property type="entry name" value="His_kinase_dom"/>
</dbReference>
<dbReference type="PANTHER" id="PTHR43711:SF31">
    <property type="entry name" value="HISTIDINE KINASE"/>
    <property type="match status" value="1"/>
</dbReference>
<comment type="catalytic activity">
    <reaction evidence="1">
        <text>ATP + protein L-histidine = ADP + protein N-phospho-L-histidine.</text>
        <dbReference type="EC" id="2.7.13.3"/>
    </reaction>
</comment>
<evidence type="ECO:0000313" key="11">
    <source>
        <dbReference type="EMBL" id="MBL0741183.1"/>
    </source>
</evidence>
<dbReference type="InterPro" id="IPR004358">
    <property type="entry name" value="Sig_transdc_His_kin-like_C"/>
</dbReference>
<evidence type="ECO:0000256" key="5">
    <source>
        <dbReference type="ARBA" id="ARBA00022777"/>
    </source>
</evidence>
<dbReference type="InterPro" id="IPR050736">
    <property type="entry name" value="Sensor_HK_Regulatory"/>
</dbReference>
<dbReference type="SUPFAM" id="SSF48452">
    <property type="entry name" value="TPR-like"/>
    <property type="match status" value="2"/>
</dbReference>
<dbReference type="Gene3D" id="3.30.565.10">
    <property type="entry name" value="Histidine kinase-like ATPase, C-terminal domain"/>
    <property type="match status" value="1"/>
</dbReference>
<keyword evidence="8" id="KW-0472">Membrane</keyword>
<dbReference type="Pfam" id="PF13374">
    <property type="entry name" value="TPR_10"/>
    <property type="match status" value="2"/>
</dbReference>
<dbReference type="SMART" id="SM00028">
    <property type="entry name" value="TPR"/>
    <property type="match status" value="6"/>
</dbReference>
<dbReference type="GO" id="GO:0016301">
    <property type="term" value="F:kinase activity"/>
    <property type="evidence" value="ECO:0007669"/>
    <property type="project" value="UniProtKB-KW"/>
</dbReference>
<dbReference type="SUPFAM" id="SSF47384">
    <property type="entry name" value="Homodimeric domain of signal transducing histidine kinase"/>
    <property type="match status" value="1"/>
</dbReference>
<evidence type="ECO:0000256" key="9">
    <source>
        <dbReference type="SAM" id="SignalP"/>
    </source>
</evidence>
<keyword evidence="5 11" id="KW-0418">Kinase</keyword>
<dbReference type="Proteomes" id="UP000613030">
    <property type="component" value="Unassembled WGS sequence"/>
</dbReference>
<feature type="signal peptide" evidence="9">
    <location>
        <begin position="1"/>
        <end position="23"/>
    </location>
</feature>
<proteinExistence type="predicted"/>
<feature type="domain" description="Histidine kinase" evidence="10">
    <location>
        <begin position="446"/>
        <end position="664"/>
    </location>
</feature>
<keyword evidence="8" id="KW-0812">Transmembrane</keyword>
<dbReference type="PROSITE" id="PS50109">
    <property type="entry name" value="HIS_KIN"/>
    <property type="match status" value="1"/>
</dbReference>
<dbReference type="InterPro" id="IPR003594">
    <property type="entry name" value="HATPase_dom"/>
</dbReference>